<evidence type="ECO:0000256" key="1">
    <source>
        <dbReference type="SAM" id="SignalP"/>
    </source>
</evidence>
<evidence type="ECO:0000313" key="2">
    <source>
        <dbReference type="EMBL" id="MBY8917205.1"/>
    </source>
</evidence>
<dbReference type="InterPro" id="IPR047697">
    <property type="entry name" value="AztD-like"/>
</dbReference>
<evidence type="ECO:0000313" key="3">
    <source>
        <dbReference type="Proteomes" id="UP000777661"/>
    </source>
</evidence>
<dbReference type="SUPFAM" id="SSF50969">
    <property type="entry name" value="YVTN repeat-like/Quinoprotein amine dehydrogenase"/>
    <property type="match status" value="1"/>
</dbReference>
<sequence length="407" mass="43658">MRPFNRLMNTGVLALGTALAAIQPVHADDHEAWRLFIADHTAPELRVLDAEKGETIETFSLKAPARIYATESNETVFAVQRDANTVTAFSTGIHFDDHGDHADIEVTEPKALEGSVDGERPVHFVAHYGEIALFFDGEGVARLVSEKAVTEGKPDIREITTSAPHHGVVIPYGAHAIVTVPNSKDPSELPEGVQVVDAKGAAIGESVACPGLHGEATSGNITAIACDTGLLLVTGGRSAVPEIRHIAYTDGLPDDLKVSTLAGGKALQYFLGNFGKSNLVLIDPEDEDAFRLIELPVRAVHFVVDPVRPKFAYVFTEDGKLNRINVLSGKIDQSLELTAPYSMDGHWSDPRPRIAVTHDEIVVTDPLKSVVHAVDAASFEKARDIAVEGMPYNIVAVGGSGESHENH</sequence>
<keyword evidence="1" id="KW-0732">Signal</keyword>
<protein>
    <submittedName>
        <fullName evidence="2">Metallochaperone AztD</fullName>
    </submittedName>
</protein>
<comment type="caution">
    <text evidence="2">The sequence shown here is derived from an EMBL/GenBank/DDBJ whole genome shotgun (WGS) entry which is preliminary data.</text>
</comment>
<dbReference type="RefSeq" id="WP_065817288.1">
    <property type="nucleotide sequence ID" value="NZ_CBDDTB010000001.1"/>
</dbReference>
<feature type="chain" id="PRO_5045482803" evidence="1">
    <location>
        <begin position="28"/>
        <end position="407"/>
    </location>
</feature>
<dbReference type="EMBL" id="JAHSQO010000003">
    <property type="protein sequence ID" value="MBY8917205.1"/>
    <property type="molecule type" value="Genomic_DNA"/>
</dbReference>
<gene>
    <name evidence="2" type="primary">aztD</name>
    <name evidence="2" type="ORF">KVG22_11440</name>
</gene>
<reference evidence="2 3" key="1">
    <citation type="submission" date="2021-06" db="EMBL/GenBank/DDBJ databases">
        <title>Nitratireductor porphyridii sp. nov., isolated from a small marine red alga, Porphyridium purpureum in South Korea.</title>
        <authorList>
            <person name="Kim K.H."/>
            <person name="Kristyanto S."/>
            <person name="Jeon C.O."/>
        </authorList>
    </citation>
    <scope>NUCLEOTIDE SEQUENCE [LARGE SCALE GENOMIC DNA]</scope>
    <source>
        <strain evidence="2 3">R6</strain>
    </source>
</reference>
<accession>A0ABS7R8E7</accession>
<dbReference type="InterPro" id="IPR011044">
    <property type="entry name" value="Quino_amine_DH_bsu"/>
</dbReference>
<dbReference type="NCBIfam" id="NF038015">
    <property type="entry name" value="AztD"/>
    <property type="match status" value="1"/>
</dbReference>
<name>A0ABS7R8E7_9HYPH</name>
<proteinExistence type="predicted"/>
<keyword evidence="3" id="KW-1185">Reference proteome</keyword>
<dbReference type="Proteomes" id="UP000777661">
    <property type="component" value="Unassembled WGS sequence"/>
</dbReference>
<organism evidence="2 3">
    <name type="scientific">Nitratireductor rhodophyticola</name>
    <dbReference type="NCBI Taxonomy" id="2854036"/>
    <lineage>
        <taxon>Bacteria</taxon>
        <taxon>Pseudomonadati</taxon>
        <taxon>Pseudomonadota</taxon>
        <taxon>Alphaproteobacteria</taxon>
        <taxon>Hyphomicrobiales</taxon>
        <taxon>Phyllobacteriaceae</taxon>
        <taxon>Nitratireductor</taxon>
    </lineage>
</organism>
<feature type="signal peptide" evidence="1">
    <location>
        <begin position="1"/>
        <end position="27"/>
    </location>
</feature>